<reference evidence="9" key="2">
    <citation type="submission" date="2017-05" db="UniProtKB">
        <authorList>
            <consortium name="EnsemblMetazoa"/>
        </authorList>
    </citation>
    <scope>IDENTIFICATION</scope>
</reference>
<dbReference type="PANTHER" id="PTHR18896:SF76">
    <property type="entry name" value="PHOSPHOLIPASE"/>
    <property type="match status" value="1"/>
</dbReference>
<dbReference type="InterPro" id="IPR001736">
    <property type="entry name" value="PLipase_D/transphosphatidylase"/>
</dbReference>
<name>A0A1X7UIT5_AMPQE</name>
<organism evidence="9">
    <name type="scientific">Amphimedon queenslandica</name>
    <name type="common">Sponge</name>
    <dbReference type="NCBI Taxonomy" id="400682"/>
    <lineage>
        <taxon>Eukaryota</taxon>
        <taxon>Metazoa</taxon>
        <taxon>Porifera</taxon>
        <taxon>Demospongiae</taxon>
        <taxon>Heteroscleromorpha</taxon>
        <taxon>Haplosclerida</taxon>
        <taxon>Niphatidae</taxon>
        <taxon>Amphimedon</taxon>
    </lineage>
</organism>
<dbReference type="PROSITE" id="PS50035">
    <property type="entry name" value="PLD"/>
    <property type="match status" value="2"/>
</dbReference>
<accession>A0A1X7UIT5</accession>
<dbReference type="KEGG" id="aqu:100642020"/>
<dbReference type="EC" id="3.1.4.4" evidence="2"/>
<dbReference type="EnsemblMetazoa" id="Aqu2.1.27884_001">
    <property type="protein sequence ID" value="Aqu2.1.27884_001"/>
    <property type="gene ID" value="Aqu2.1.27884"/>
</dbReference>
<dbReference type="CDD" id="cd09141">
    <property type="entry name" value="PLDc_vPLD1_2_yPLD_like_2"/>
    <property type="match status" value="1"/>
</dbReference>
<dbReference type="STRING" id="400682.A0A1X7UIT5"/>
<evidence type="ECO:0000259" key="8">
    <source>
        <dbReference type="PROSITE" id="PS50035"/>
    </source>
</evidence>
<dbReference type="InterPro" id="IPR025202">
    <property type="entry name" value="PLD-like_dom"/>
</dbReference>
<feature type="domain" description="PLD phosphodiesterase" evidence="8">
    <location>
        <begin position="511"/>
        <end position="538"/>
    </location>
</feature>
<evidence type="ECO:0000256" key="1">
    <source>
        <dbReference type="ARBA" id="ARBA00000798"/>
    </source>
</evidence>
<dbReference type="Pfam" id="PF00614">
    <property type="entry name" value="PLDc"/>
    <property type="match status" value="1"/>
</dbReference>
<feature type="chain" id="PRO_5010858681" description="phospholipase D" evidence="7">
    <location>
        <begin position="21"/>
        <end position="708"/>
    </location>
</feature>
<dbReference type="InParanoid" id="A0A1X7UIT5"/>
<evidence type="ECO:0000256" key="5">
    <source>
        <dbReference type="ARBA" id="ARBA00022963"/>
    </source>
</evidence>
<comment type="catalytic activity">
    <reaction evidence="1">
        <text>a 1,2-diacyl-sn-glycero-3-phosphocholine + H2O = a 1,2-diacyl-sn-glycero-3-phosphate + choline + H(+)</text>
        <dbReference type="Rhea" id="RHEA:14445"/>
        <dbReference type="ChEBI" id="CHEBI:15354"/>
        <dbReference type="ChEBI" id="CHEBI:15377"/>
        <dbReference type="ChEBI" id="CHEBI:15378"/>
        <dbReference type="ChEBI" id="CHEBI:57643"/>
        <dbReference type="ChEBI" id="CHEBI:58608"/>
        <dbReference type="EC" id="3.1.4.4"/>
    </reaction>
</comment>
<reference evidence="10" key="1">
    <citation type="journal article" date="2010" name="Nature">
        <title>The Amphimedon queenslandica genome and the evolution of animal complexity.</title>
        <authorList>
            <person name="Srivastava M."/>
            <person name="Simakov O."/>
            <person name="Chapman J."/>
            <person name="Fahey B."/>
            <person name="Gauthier M.E."/>
            <person name="Mitros T."/>
            <person name="Richards G.S."/>
            <person name="Conaco C."/>
            <person name="Dacre M."/>
            <person name="Hellsten U."/>
            <person name="Larroux C."/>
            <person name="Putnam N.H."/>
            <person name="Stanke M."/>
            <person name="Adamska M."/>
            <person name="Darling A."/>
            <person name="Degnan S.M."/>
            <person name="Oakley T.H."/>
            <person name="Plachetzki D.C."/>
            <person name="Zhai Y."/>
            <person name="Adamski M."/>
            <person name="Calcino A."/>
            <person name="Cummins S.F."/>
            <person name="Goodstein D.M."/>
            <person name="Harris C."/>
            <person name="Jackson D.J."/>
            <person name="Leys S.P."/>
            <person name="Shu S."/>
            <person name="Woodcroft B.J."/>
            <person name="Vervoort M."/>
            <person name="Kosik K.S."/>
            <person name="Manning G."/>
            <person name="Degnan B.M."/>
            <person name="Rokhsar D.S."/>
        </authorList>
    </citation>
    <scope>NUCLEOTIDE SEQUENCE [LARGE SCALE GENOMIC DNA]</scope>
</reference>
<dbReference type="SMART" id="SM00155">
    <property type="entry name" value="PLDc"/>
    <property type="match status" value="2"/>
</dbReference>
<evidence type="ECO:0000256" key="2">
    <source>
        <dbReference type="ARBA" id="ARBA00012027"/>
    </source>
</evidence>
<feature type="signal peptide" evidence="7">
    <location>
        <begin position="1"/>
        <end position="20"/>
    </location>
</feature>
<dbReference type="AlphaFoldDB" id="A0A1X7UIT5"/>
<dbReference type="InterPro" id="IPR015679">
    <property type="entry name" value="PLipase_D_fam"/>
</dbReference>
<dbReference type="GO" id="GO:0035556">
    <property type="term" value="P:intracellular signal transduction"/>
    <property type="evidence" value="ECO:0007669"/>
    <property type="project" value="InterPro"/>
</dbReference>
<dbReference type="EnsemblMetazoa" id="XM_003387651.2">
    <property type="protein sequence ID" value="XP_003387699.1"/>
    <property type="gene ID" value="LOC100642020"/>
</dbReference>
<proteinExistence type="predicted"/>
<evidence type="ECO:0000313" key="10">
    <source>
        <dbReference type="Proteomes" id="UP000007879"/>
    </source>
</evidence>
<evidence type="ECO:0000256" key="3">
    <source>
        <dbReference type="ARBA" id="ARBA00022737"/>
    </source>
</evidence>
<protein>
    <recommendedName>
        <fullName evidence="2">phospholipase D</fullName>
        <ecNumber evidence="2">3.1.4.4</ecNumber>
    </recommendedName>
</protein>
<dbReference type="eggNOG" id="KOG1329">
    <property type="taxonomic scope" value="Eukaryota"/>
</dbReference>
<dbReference type="Proteomes" id="UP000007879">
    <property type="component" value="Unassembled WGS sequence"/>
</dbReference>
<keyword evidence="3" id="KW-0677">Repeat</keyword>
<dbReference type="PIRSF" id="PIRSF009376">
    <property type="entry name" value="Phospholipase_D_euk"/>
    <property type="match status" value="1"/>
</dbReference>
<dbReference type="SUPFAM" id="SSF56024">
    <property type="entry name" value="Phospholipase D/nuclease"/>
    <property type="match status" value="2"/>
</dbReference>
<sequence length="708" mass="81055">MKFIIISILLLLSSVPYPQAVDIPQEFCVPPRISWLESSNEEERELEDQDSADLSIFSTESTQPFSFSTTPQEEEESKHRYGSFAPVHEEAVVKWFVDGKDHMSAIADAIESASKEILIIDHILNPHIFMKRSDNGVDNNYWRLDQMLLRKAEAGVKIYILLFQDADYPLIRFNLGVKETIATLKHENIHIYSNRHVSTDIGQLGFWTNHEKVLVADRSIAFVSGIDLCFGRWDTHSHPLTDNYPLHPSIDTEESTTSGDNGQQYRRWIGKDYRNSFIKDITDYSDPLKDHLDREKDHRLPYHDVSVTFTGPAVQDAVTHFIQRYNLLQEGLLKFFFNPIKLSPGDIGGPYHTISDPTATGVKVQLVRSVAEWVTGQPLEHSIHDAYCLLISSAKHFIYIENQFFISSQPPDIENTIMEKLAERIIRAHDNNESFHVIVVMPLKPDFSGNWEDNDHLRGVSYRIYSTVQTGENSLYNRLMDSGIPEEKIPQYFSIYGLRKYDRLGDQVVTEIIYVHSKIMIVDDRVSVIGSANINDRSMLGDRDSEMCLIIEDTQMEPGTMNGEEFEVGKFSHSLRCHLFREHLTLLDDEKYSASDIKVEDPVLPSFFTKLQKIASANTKIYEEVFGGKVEQKNDIHTLDDLKKWRKVPGLIEADRAAAEKKLKDIVGSFVTYPALFLKSNLKISLFDKFFHLTVGITNPDSEYNTFA</sequence>
<keyword evidence="7" id="KW-0732">Signal</keyword>
<dbReference type="OrthoDB" id="14911at2759"/>
<feature type="domain" description="PLD phosphodiesterase" evidence="8">
    <location>
        <begin position="205"/>
        <end position="232"/>
    </location>
</feature>
<dbReference type="Gene3D" id="3.30.870.10">
    <property type="entry name" value="Endonuclease Chain A"/>
    <property type="match status" value="2"/>
</dbReference>
<evidence type="ECO:0000256" key="7">
    <source>
        <dbReference type="SAM" id="SignalP"/>
    </source>
</evidence>
<dbReference type="Pfam" id="PF13091">
    <property type="entry name" value="PLDc_2"/>
    <property type="match status" value="1"/>
</dbReference>
<keyword evidence="6" id="KW-0443">Lipid metabolism</keyword>
<gene>
    <name evidence="9" type="primary">100642020</name>
</gene>
<dbReference type="GO" id="GO:0006654">
    <property type="term" value="P:phosphatidic acid biosynthetic process"/>
    <property type="evidence" value="ECO:0007669"/>
    <property type="project" value="InterPro"/>
</dbReference>
<evidence type="ECO:0000256" key="4">
    <source>
        <dbReference type="ARBA" id="ARBA00022801"/>
    </source>
</evidence>
<evidence type="ECO:0000256" key="6">
    <source>
        <dbReference type="ARBA" id="ARBA00023098"/>
    </source>
</evidence>
<keyword evidence="4" id="KW-0378">Hydrolase</keyword>
<evidence type="ECO:0000313" key="9">
    <source>
        <dbReference type="EnsemblMetazoa" id="Aqu2.1.27884_001"/>
    </source>
</evidence>
<dbReference type="PANTHER" id="PTHR18896">
    <property type="entry name" value="PHOSPHOLIPASE D"/>
    <property type="match status" value="1"/>
</dbReference>
<keyword evidence="5" id="KW-0442">Lipid degradation</keyword>
<dbReference type="InterPro" id="IPR016555">
    <property type="entry name" value="PLipase_D_euk"/>
</dbReference>
<keyword evidence="10" id="KW-1185">Reference proteome</keyword>
<dbReference type="GO" id="GO:0004630">
    <property type="term" value="F:phospholipase D activity"/>
    <property type="evidence" value="ECO:0007669"/>
    <property type="project" value="UniProtKB-EC"/>
</dbReference>
<dbReference type="GO" id="GO:0009395">
    <property type="term" value="P:phospholipid catabolic process"/>
    <property type="evidence" value="ECO:0007669"/>
    <property type="project" value="TreeGrafter"/>
</dbReference>